<sequence>MSQREITKGRHETPDERADRNWNELLQELRVTQTGVQLLTGFLLTLPFQARFDELDDVQVGIYLALVLLAALTTVLVIAPVSLHRLLFQRRLKLVTVRTGHRIALAGLSSLALVVVGTVLLVFDVVVGRSTAIGVASAVLVVVILGWLVGPLLFGRRAARREEDLLERQGGATEDSSSDDGAPGHDAGKETASQHAADAASTGSKDAASPASRGAGA</sequence>
<evidence type="ECO:0000256" key="1">
    <source>
        <dbReference type="SAM" id="MobiDB-lite"/>
    </source>
</evidence>
<evidence type="ECO:0000256" key="2">
    <source>
        <dbReference type="SAM" id="Phobius"/>
    </source>
</evidence>
<gene>
    <name evidence="3" type="ORF">ATJ97_0548</name>
</gene>
<feature type="transmembrane region" description="Helical" evidence="2">
    <location>
        <begin position="132"/>
        <end position="154"/>
    </location>
</feature>
<feature type="transmembrane region" description="Helical" evidence="2">
    <location>
        <begin position="29"/>
        <end position="48"/>
    </location>
</feature>
<feature type="transmembrane region" description="Helical" evidence="2">
    <location>
        <begin position="60"/>
        <end position="83"/>
    </location>
</feature>
<dbReference type="EMBL" id="PDJI01000004">
    <property type="protein sequence ID" value="PFG38078.1"/>
    <property type="molecule type" value="Genomic_DNA"/>
</dbReference>
<dbReference type="RefSeq" id="WP_342746855.1">
    <property type="nucleotide sequence ID" value="NZ_PDJI01000004.1"/>
</dbReference>
<dbReference type="AlphaFoldDB" id="A0A2A9EGN0"/>
<name>A0A2A9EGN0_9MICO</name>
<protein>
    <recommendedName>
        <fullName evidence="5">Sodium:proton antiporter</fullName>
    </recommendedName>
</protein>
<keyword evidence="4" id="KW-1185">Reference proteome</keyword>
<dbReference type="Pfam" id="PF19853">
    <property type="entry name" value="DUF6328"/>
    <property type="match status" value="1"/>
</dbReference>
<evidence type="ECO:0000313" key="3">
    <source>
        <dbReference type="EMBL" id="PFG38078.1"/>
    </source>
</evidence>
<feature type="region of interest" description="Disordered" evidence="1">
    <location>
        <begin position="165"/>
        <end position="217"/>
    </location>
</feature>
<reference evidence="3 4" key="1">
    <citation type="submission" date="2017-10" db="EMBL/GenBank/DDBJ databases">
        <title>Sequencing the genomes of 1000 actinobacteria strains.</title>
        <authorList>
            <person name="Klenk H.-P."/>
        </authorList>
    </citation>
    <scope>NUCLEOTIDE SEQUENCE [LARGE SCALE GENOMIC DNA]</scope>
    <source>
        <strain evidence="3 4">DSM 21838</strain>
    </source>
</reference>
<proteinExistence type="predicted"/>
<keyword evidence="2" id="KW-0472">Membrane</keyword>
<organism evidence="3 4">
    <name type="scientific">Georgenia soli</name>
    <dbReference type="NCBI Taxonomy" id="638953"/>
    <lineage>
        <taxon>Bacteria</taxon>
        <taxon>Bacillati</taxon>
        <taxon>Actinomycetota</taxon>
        <taxon>Actinomycetes</taxon>
        <taxon>Micrococcales</taxon>
        <taxon>Bogoriellaceae</taxon>
        <taxon>Georgenia</taxon>
    </lineage>
</organism>
<keyword evidence="2" id="KW-1133">Transmembrane helix</keyword>
<evidence type="ECO:0008006" key="5">
    <source>
        <dbReference type="Google" id="ProtNLM"/>
    </source>
</evidence>
<dbReference type="Proteomes" id="UP000222106">
    <property type="component" value="Unassembled WGS sequence"/>
</dbReference>
<keyword evidence="2" id="KW-0812">Transmembrane</keyword>
<evidence type="ECO:0000313" key="4">
    <source>
        <dbReference type="Proteomes" id="UP000222106"/>
    </source>
</evidence>
<feature type="transmembrane region" description="Helical" evidence="2">
    <location>
        <begin position="103"/>
        <end position="126"/>
    </location>
</feature>
<comment type="caution">
    <text evidence="3">The sequence shown here is derived from an EMBL/GenBank/DDBJ whole genome shotgun (WGS) entry which is preliminary data.</text>
</comment>
<dbReference type="InterPro" id="IPR046291">
    <property type="entry name" value="DUF6328"/>
</dbReference>
<accession>A0A2A9EGN0</accession>